<gene>
    <name evidence="1" type="ORF">CBO05P2_084</name>
</gene>
<dbReference type="EMBL" id="BA000059">
    <property type="protein sequence ID" value="BAO05109.1"/>
    <property type="molecule type" value="Genomic_DNA"/>
</dbReference>
<sequence>MINIKISIKSESEDIKMKKLYKFYWDCGRQGDVEGMFIADEKEIQGAIDKEVYFGEILGKHSEVYGTMEQGDIEEIKVSETTVKEMEEIIGSTISGYNPLNYIQYVCCECGDKYSVGDGTWYVNDNGDKVCEYCA</sequence>
<dbReference type="AlphaFoldDB" id="A0A060N9U4"/>
<reference evidence="1" key="1">
    <citation type="submission" date="2013-10" db="EMBL/GenBank/DDBJ databases">
        <title>Draft genome sequence of Clostridium botulinum type B strain Osaka05.</title>
        <authorList>
            <person name="Sakaguchi Y."/>
            <person name="Hosomi K."/>
            <person name="Uchiyama J."/>
            <person name="Ogura Y."/>
            <person name="Sakaguchi M."/>
            <person name="Kohda T."/>
            <person name="Mukamoto M."/>
            <person name="Misawa N."/>
            <person name="Matsuzaki S."/>
            <person name="Hayashi T."/>
            <person name="Kozaki S."/>
        </authorList>
    </citation>
    <scope>NUCLEOTIDE SEQUENCE</scope>
    <source>
        <strain evidence="1">Osaka05</strain>
    </source>
</reference>
<dbReference type="Proteomes" id="UP000054164">
    <property type="component" value="Unassembled WGS sequence"/>
</dbReference>
<proteinExistence type="predicted"/>
<protein>
    <submittedName>
        <fullName evidence="1">Uncharacterized protein</fullName>
    </submittedName>
</protein>
<accession>A0A060N9U4</accession>
<evidence type="ECO:0000313" key="1">
    <source>
        <dbReference type="EMBL" id="BAO05109.1"/>
    </source>
</evidence>
<name>A0A060N9U4_CLOBO</name>
<dbReference type="HOGENOM" id="CLU_1934386_0_0_9"/>
<organism evidence="1">
    <name type="scientific">Clostridium botulinum B str. Osaka05</name>
    <dbReference type="NCBI Taxonomy" id="1407017"/>
    <lineage>
        <taxon>Bacteria</taxon>
        <taxon>Bacillati</taxon>
        <taxon>Bacillota</taxon>
        <taxon>Clostridia</taxon>
        <taxon>Eubacteriales</taxon>
        <taxon>Clostridiaceae</taxon>
        <taxon>Clostridium</taxon>
    </lineage>
</organism>